<dbReference type="GO" id="GO:0008171">
    <property type="term" value="F:O-methyltransferase activity"/>
    <property type="evidence" value="ECO:0007669"/>
    <property type="project" value="InterPro"/>
</dbReference>
<evidence type="ECO:0000256" key="4">
    <source>
        <dbReference type="ARBA" id="ARBA00022691"/>
    </source>
</evidence>
<evidence type="ECO:0000256" key="1">
    <source>
        <dbReference type="ARBA" id="ARBA00002334"/>
    </source>
</evidence>
<keyword evidence="8" id="KW-1185">Reference proteome</keyword>
<protein>
    <recommendedName>
        <fullName evidence="9">Caffeoyl-CoA O-methyltransferase</fullName>
    </recommendedName>
</protein>
<reference evidence="7 8" key="1">
    <citation type="journal article" date="2023" name="G3 (Bethesda)">
        <title>A chromosome-length genome assembly and annotation of blackberry (Rubus argutus, cv. 'Hillquist').</title>
        <authorList>
            <person name="Bruna T."/>
            <person name="Aryal R."/>
            <person name="Dudchenko O."/>
            <person name="Sargent D.J."/>
            <person name="Mead D."/>
            <person name="Buti M."/>
            <person name="Cavallini A."/>
            <person name="Hytonen T."/>
            <person name="Andres J."/>
            <person name="Pham M."/>
            <person name="Weisz D."/>
            <person name="Mascagni F."/>
            <person name="Usai G."/>
            <person name="Natali L."/>
            <person name="Bassil N."/>
            <person name="Fernandez G.E."/>
            <person name="Lomsadze A."/>
            <person name="Armour M."/>
            <person name="Olukolu B."/>
            <person name="Poorten T."/>
            <person name="Britton C."/>
            <person name="Davik J."/>
            <person name="Ashrafi H."/>
            <person name="Aiden E.L."/>
            <person name="Borodovsky M."/>
            <person name="Worthington M."/>
        </authorList>
    </citation>
    <scope>NUCLEOTIDE SEQUENCE [LARGE SCALE GENOMIC DNA]</scope>
    <source>
        <strain evidence="7">PI 553951</strain>
    </source>
</reference>
<dbReference type="Gene3D" id="3.40.50.150">
    <property type="entry name" value="Vaccinia Virus protein VP39"/>
    <property type="match status" value="1"/>
</dbReference>
<evidence type="ECO:0008006" key="9">
    <source>
        <dbReference type="Google" id="ProtNLM"/>
    </source>
</evidence>
<comment type="function">
    <text evidence="1">Methylates caffeoyl-CoA to feruloyl-CoA and 5-hydroxyferuloyl-CoA to sinapoyl-CoA. Plays a role in the synthesis of feruloylated polysaccharides. Involved in the reinforcement of the plant cell wall. Also involved in the responding to wounding or pathogen challenge by the increased formation of cell wall-bound ferulic acid polymers.</text>
</comment>
<evidence type="ECO:0000313" key="8">
    <source>
        <dbReference type="Proteomes" id="UP001457282"/>
    </source>
</evidence>
<dbReference type="GO" id="GO:0008757">
    <property type="term" value="F:S-adenosylmethionine-dependent methyltransferase activity"/>
    <property type="evidence" value="ECO:0007669"/>
    <property type="project" value="TreeGrafter"/>
</dbReference>
<dbReference type="PANTHER" id="PTHR10509">
    <property type="entry name" value="O-METHYLTRANSFERASE-RELATED"/>
    <property type="match status" value="1"/>
</dbReference>
<comment type="caution">
    <text evidence="7">The sequence shown here is derived from an EMBL/GenBank/DDBJ whole genome shotgun (WGS) entry which is preliminary data.</text>
</comment>
<dbReference type="InterPro" id="IPR050362">
    <property type="entry name" value="Cation-dep_OMT"/>
</dbReference>
<dbReference type="EMBL" id="JBEDUW010000004">
    <property type="protein sequence ID" value="KAK9934388.1"/>
    <property type="molecule type" value="Genomic_DNA"/>
</dbReference>
<evidence type="ECO:0000256" key="3">
    <source>
        <dbReference type="ARBA" id="ARBA00022679"/>
    </source>
</evidence>
<name>A0AAW1XBK3_RUBAR</name>
<evidence type="ECO:0000256" key="6">
    <source>
        <dbReference type="ARBA" id="ARBA00023453"/>
    </source>
</evidence>
<dbReference type="PROSITE" id="PS51682">
    <property type="entry name" value="SAM_OMT_I"/>
    <property type="match status" value="1"/>
</dbReference>
<evidence type="ECO:0000256" key="2">
    <source>
        <dbReference type="ARBA" id="ARBA00022603"/>
    </source>
</evidence>
<dbReference type="AlphaFoldDB" id="A0AAW1XBK3"/>
<dbReference type="InterPro" id="IPR029063">
    <property type="entry name" value="SAM-dependent_MTases_sf"/>
</dbReference>
<dbReference type="PANTHER" id="PTHR10509:SF34">
    <property type="entry name" value="TAPETUM-SPECIFIC METHYLTRANSFERASE 1"/>
    <property type="match status" value="1"/>
</dbReference>
<dbReference type="InterPro" id="IPR002935">
    <property type="entry name" value="SAM_O-MeTrfase"/>
</dbReference>
<keyword evidence="4" id="KW-0949">S-adenosyl-L-methionine</keyword>
<dbReference type="Pfam" id="PF01596">
    <property type="entry name" value="Methyltransf_3"/>
    <property type="match status" value="1"/>
</dbReference>
<dbReference type="Proteomes" id="UP001457282">
    <property type="component" value="Unassembled WGS sequence"/>
</dbReference>
<sequence length="245" mass="27703">MAAATKEEKVIDLPIEEDKIILKSPALLKYILETSCYPREDKLLKQLRQATVEKYEWRSIMNVPVDEGLLISMLLKIMNAKKTLEIGVFTGYSLLTTALALPADGKIIAVDPDKEAYEVGLPFIRKAGVEHKIDFFQSNALFVLTELINDGKEGSFDFSFVDADKDNYIKYHELLIKLVKVGGIMAYDNTLWFGSVAKPEEEVNEYFRRDSTHVKELNGFLAADSRIELVLVSIGDGLTLCRRLY</sequence>
<organism evidence="7 8">
    <name type="scientific">Rubus argutus</name>
    <name type="common">Southern blackberry</name>
    <dbReference type="NCBI Taxonomy" id="59490"/>
    <lineage>
        <taxon>Eukaryota</taxon>
        <taxon>Viridiplantae</taxon>
        <taxon>Streptophyta</taxon>
        <taxon>Embryophyta</taxon>
        <taxon>Tracheophyta</taxon>
        <taxon>Spermatophyta</taxon>
        <taxon>Magnoliopsida</taxon>
        <taxon>eudicotyledons</taxon>
        <taxon>Gunneridae</taxon>
        <taxon>Pentapetalae</taxon>
        <taxon>rosids</taxon>
        <taxon>fabids</taxon>
        <taxon>Rosales</taxon>
        <taxon>Rosaceae</taxon>
        <taxon>Rosoideae</taxon>
        <taxon>Rosoideae incertae sedis</taxon>
        <taxon>Rubus</taxon>
    </lineage>
</organism>
<dbReference type="GO" id="GO:0046872">
    <property type="term" value="F:metal ion binding"/>
    <property type="evidence" value="ECO:0007669"/>
    <property type="project" value="UniProtKB-KW"/>
</dbReference>
<evidence type="ECO:0000256" key="5">
    <source>
        <dbReference type="ARBA" id="ARBA00022723"/>
    </source>
</evidence>
<keyword evidence="2" id="KW-0489">Methyltransferase</keyword>
<comment type="similarity">
    <text evidence="6">Belongs to the class I-like SAM-binding methyltransferase superfamily. Cation-dependent O-methyltransferase family.</text>
</comment>
<proteinExistence type="inferred from homology"/>
<dbReference type="CDD" id="cd02440">
    <property type="entry name" value="AdoMet_MTases"/>
    <property type="match status" value="1"/>
</dbReference>
<keyword evidence="3" id="KW-0808">Transferase</keyword>
<accession>A0AAW1XBK3</accession>
<evidence type="ECO:0000313" key="7">
    <source>
        <dbReference type="EMBL" id="KAK9934388.1"/>
    </source>
</evidence>
<dbReference type="GO" id="GO:0032259">
    <property type="term" value="P:methylation"/>
    <property type="evidence" value="ECO:0007669"/>
    <property type="project" value="UniProtKB-KW"/>
</dbReference>
<gene>
    <name evidence="7" type="ORF">M0R45_021534</name>
</gene>
<keyword evidence="5" id="KW-0479">Metal-binding</keyword>
<dbReference type="SUPFAM" id="SSF53335">
    <property type="entry name" value="S-adenosyl-L-methionine-dependent methyltransferases"/>
    <property type="match status" value="1"/>
</dbReference>